<accession>A0ACA9L1D1</accession>
<organism evidence="1 2">
    <name type="scientific">Cetraspora pellucida</name>
    <dbReference type="NCBI Taxonomy" id="1433469"/>
    <lineage>
        <taxon>Eukaryota</taxon>
        <taxon>Fungi</taxon>
        <taxon>Fungi incertae sedis</taxon>
        <taxon>Mucoromycota</taxon>
        <taxon>Glomeromycotina</taxon>
        <taxon>Glomeromycetes</taxon>
        <taxon>Diversisporales</taxon>
        <taxon>Gigasporaceae</taxon>
        <taxon>Cetraspora</taxon>
    </lineage>
</organism>
<evidence type="ECO:0000313" key="2">
    <source>
        <dbReference type="Proteomes" id="UP000789366"/>
    </source>
</evidence>
<keyword evidence="2" id="KW-1185">Reference proteome</keyword>
<gene>
    <name evidence="1" type="ORF">SPELUC_LOCUS3057</name>
</gene>
<name>A0ACA9L1D1_9GLOM</name>
<sequence length="352" mass="38533">MSTTNFKDIYSPLSIIFILSQNFLNVRSFRPEPRAGAMATLVNNKIIFMGGTRPIPKTSSAWTPIHQFNLSDEVFSLDLSSPFTVDSPPFTDLSATSRMPFGSEKGKTVLGANSIRIFLVGGGGVQQNMATFAYNGTNSSLWIYNVNSQLWDVPGPGTNGPPLPMRRSTATVIDKNGMIYVFGGRVEVDTGSDVFTIFDDFFTFDTLLFKWTNLTSLPNHPYKRSHTTTTLMPDGKIIYIGGVTQSIPGQNANRISMNESAVGTVDPRVGHTTMNIFDFKAPDNSTIVILGGTQSYALSQTTAYPVFVLLDVKSEPFQYSTPQPSGVSPPSLSFHTATLYKNYMIVAFGTFI</sequence>
<dbReference type="Proteomes" id="UP000789366">
    <property type="component" value="Unassembled WGS sequence"/>
</dbReference>
<protein>
    <submittedName>
        <fullName evidence="1">10721_t:CDS:1</fullName>
    </submittedName>
</protein>
<proteinExistence type="predicted"/>
<dbReference type="EMBL" id="CAJVPW010002236">
    <property type="protein sequence ID" value="CAG8501962.1"/>
    <property type="molecule type" value="Genomic_DNA"/>
</dbReference>
<comment type="caution">
    <text evidence="1">The sequence shown here is derived from an EMBL/GenBank/DDBJ whole genome shotgun (WGS) entry which is preliminary data.</text>
</comment>
<evidence type="ECO:0000313" key="1">
    <source>
        <dbReference type="EMBL" id="CAG8501962.1"/>
    </source>
</evidence>
<reference evidence="1" key="1">
    <citation type="submission" date="2021-06" db="EMBL/GenBank/DDBJ databases">
        <authorList>
            <person name="Kallberg Y."/>
            <person name="Tangrot J."/>
            <person name="Rosling A."/>
        </authorList>
    </citation>
    <scope>NUCLEOTIDE SEQUENCE</scope>
    <source>
        <strain evidence="1">28 12/20/2015</strain>
    </source>
</reference>